<protein>
    <submittedName>
        <fullName evidence="2">Uncharacterized protein</fullName>
    </submittedName>
</protein>
<feature type="compositionally biased region" description="Basic and acidic residues" evidence="1">
    <location>
        <begin position="39"/>
        <end position="55"/>
    </location>
</feature>
<sequence>MPEMTMDNFSYIPPAPEATLEVPSTLIHARPVPSPESTRQSEKMKAVAKSGEEAFRAPTSPSPSKYEYIDIGSRQDELDPTVLGKLPSSAANTTASVHKYWTSAFGETADNAELTELLS</sequence>
<organism evidence="2 3">
    <name type="scientific">Forsythia ovata</name>
    <dbReference type="NCBI Taxonomy" id="205694"/>
    <lineage>
        <taxon>Eukaryota</taxon>
        <taxon>Viridiplantae</taxon>
        <taxon>Streptophyta</taxon>
        <taxon>Embryophyta</taxon>
        <taxon>Tracheophyta</taxon>
        <taxon>Spermatophyta</taxon>
        <taxon>Magnoliopsida</taxon>
        <taxon>eudicotyledons</taxon>
        <taxon>Gunneridae</taxon>
        <taxon>Pentapetalae</taxon>
        <taxon>asterids</taxon>
        <taxon>lamiids</taxon>
        <taxon>Lamiales</taxon>
        <taxon>Oleaceae</taxon>
        <taxon>Forsythieae</taxon>
        <taxon>Forsythia</taxon>
    </lineage>
</organism>
<dbReference type="EMBL" id="JBFOLJ010000001">
    <property type="protein sequence ID" value="KAL2559438.1"/>
    <property type="molecule type" value="Genomic_DNA"/>
</dbReference>
<evidence type="ECO:0000313" key="2">
    <source>
        <dbReference type="EMBL" id="KAL2559438.1"/>
    </source>
</evidence>
<evidence type="ECO:0000313" key="3">
    <source>
        <dbReference type="Proteomes" id="UP001604277"/>
    </source>
</evidence>
<name>A0ABD1XBU7_9LAMI</name>
<keyword evidence="3" id="KW-1185">Reference proteome</keyword>
<evidence type="ECO:0000256" key="1">
    <source>
        <dbReference type="SAM" id="MobiDB-lite"/>
    </source>
</evidence>
<dbReference type="AlphaFoldDB" id="A0ABD1XBU7"/>
<feature type="region of interest" description="Disordered" evidence="1">
    <location>
        <begin position="29"/>
        <end position="67"/>
    </location>
</feature>
<dbReference type="Proteomes" id="UP001604277">
    <property type="component" value="Unassembled WGS sequence"/>
</dbReference>
<reference evidence="3" key="1">
    <citation type="submission" date="2024-07" db="EMBL/GenBank/DDBJ databases">
        <title>Two chromosome-level genome assemblies of Korean endemic species Abeliophyllum distichum and Forsythia ovata (Oleaceae).</title>
        <authorList>
            <person name="Jang H."/>
        </authorList>
    </citation>
    <scope>NUCLEOTIDE SEQUENCE [LARGE SCALE GENOMIC DNA]</scope>
</reference>
<comment type="caution">
    <text evidence="2">The sequence shown here is derived from an EMBL/GenBank/DDBJ whole genome shotgun (WGS) entry which is preliminary data.</text>
</comment>
<accession>A0ABD1XBU7</accession>
<gene>
    <name evidence="2" type="ORF">Fot_04177</name>
</gene>
<proteinExistence type="predicted"/>